<organism evidence="2 3">
    <name type="scientific">Saprolegnia diclina (strain VS20)</name>
    <dbReference type="NCBI Taxonomy" id="1156394"/>
    <lineage>
        <taxon>Eukaryota</taxon>
        <taxon>Sar</taxon>
        <taxon>Stramenopiles</taxon>
        <taxon>Oomycota</taxon>
        <taxon>Saprolegniomycetes</taxon>
        <taxon>Saprolegniales</taxon>
        <taxon>Saprolegniaceae</taxon>
        <taxon>Saprolegnia</taxon>
    </lineage>
</organism>
<dbReference type="RefSeq" id="XP_008611486.1">
    <property type="nucleotide sequence ID" value="XM_008613264.1"/>
</dbReference>
<gene>
    <name evidence="2" type="ORF">SDRG_07431</name>
</gene>
<evidence type="ECO:0000256" key="1">
    <source>
        <dbReference type="SAM" id="MobiDB-lite"/>
    </source>
</evidence>
<proteinExistence type="predicted"/>
<dbReference type="AlphaFoldDB" id="T0RXV6"/>
<accession>T0RXV6</accession>
<feature type="region of interest" description="Disordered" evidence="1">
    <location>
        <begin position="67"/>
        <end position="98"/>
    </location>
</feature>
<reference evidence="2 3" key="1">
    <citation type="submission" date="2012-04" db="EMBL/GenBank/DDBJ databases">
        <title>The Genome Sequence of Saprolegnia declina VS20.</title>
        <authorList>
            <consortium name="The Broad Institute Genome Sequencing Platform"/>
            <person name="Russ C."/>
            <person name="Nusbaum C."/>
            <person name="Tyler B."/>
            <person name="van West P."/>
            <person name="Dieguez-Uribeondo J."/>
            <person name="de Bruijn I."/>
            <person name="Tripathy S."/>
            <person name="Jiang R."/>
            <person name="Young S.K."/>
            <person name="Zeng Q."/>
            <person name="Gargeya S."/>
            <person name="Fitzgerald M."/>
            <person name="Haas B."/>
            <person name="Abouelleil A."/>
            <person name="Alvarado L."/>
            <person name="Arachchi H.M."/>
            <person name="Berlin A."/>
            <person name="Chapman S.B."/>
            <person name="Goldberg J."/>
            <person name="Griggs A."/>
            <person name="Gujja S."/>
            <person name="Hansen M."/>
            <person name="Howarth C."/>
            <person name="Imamovic A."/>
            <person name="Larimer J."/>
            <person name="McCowen C."/>
            <person name="Montmayeur A."/>
            <person name="Murphy C."/>
            <person name="Neiman D."/>
            <person name="Pearson M."/>
            <person name="Priest M."/>
            <person name="Roberts A."/>
            <person name="Saif S."/>
            <person name="Shea T."/>
            <person name="Sisk P."/>
            <person name="Sykes S."/>
            <person name="Wortman J."/>
            <person name="Nusbaum C."/>
            <person name="Birren B."/>
        </authorList>
    </citation>
    <scope>NUCLEOTIDE SEQUENCE [LARGE SCALE GENOMIC DNA]</scope>
    <source>
        <strain evidence="2 3">VS20</strain>
    </source>
</reference>
<dbReference type="EMBL" id="JH767152">
    <property type="protein sequence ID" value="EQC35202.1"/>
    <property type="molecule type" value="Genomic_DNA"/>
</dbReference>
<dbReference type="OrthoDB" id="10431232at2759"/>
<dbReference type="STRING" id="1156394.T0RXV6"/>
<dbReference type="GeneID" id="19948158"/>
<name>T0RXV6_SAPDV</name>
<dbReference type="InParanoid" id="T0RXV6"/>
<evidence type="ECO:0000313" key="3">
    <source>
        <dbReference type="Proteomes" id="UP000030762"/>
    </source>
</evidence>
<evidence type="ECO:0000313" key="2">
    <source>
        <dbReference type="EMBL" id="EQC35202.1"/>
    </source>
</evidence>
<dbReference type="VEuPathDB" id="FungiDB:SDRG_07431"/>
<sequence>MNTEDRAKDRDDLTLCECMQVVKPWRVTSDDDVLSKWEHVAKIMTEYAAYSVKMTAVTSMERWEKLRARSKDPSFGNDVSPELQSIPEQPTKRDIGPR</sequence>
<protein>
    <submittedName>
        <fullName evidence="2">Uncharacterized protein</fullName>
    </submittedName>
</protein>
<dbReference type="Proteomes" id="UP000030762">
    <property type="component" value="Unassembled WGS sequence"/>
</dbReference>
<keyword evidence="3" id="KW-1185">Reference proteome</keyword>